<keyword evidence="3" id="KW-0238">DNA-binding</keyword>
<proteinExistence type="predicted"/>
<sequence>MDTDIDQRASTLSGTTTHVSARSDAELLQACREGDAAAWGDLVRRYERLVFSVALRNGLPRPDAADVTQSTFLALLESMGSMKDDHRLSSWLMTVARRKAWRLRARAAREIPNGTDGFREGTAADGVQGWEREADLYDALVALGSPCNELLHGLYLDPEEPSYATLARRFDRSVGSIGPMRGRCLQRLRGLLGEDAR</sequence>
<evidence type="ECO:0000256" key="2">
    <source>
        <dbReference type="ARBA" id="ARBA00023082"/>
    </source>
</evidence>
<dbReference type="SUPFAM" id="SSF88946">
    <property type="entry name" value="Sigma2 domain of RNA polymerase sigma factors"/>
    <property type="match status" value="1"/>
</dbReference>
<evidence type="ECO:0000313" key="6">
    <source>
        <dbReference type="EMBL" id="MBD8869506.1"/>
    </source>
</evidence>
<dbReference type="GO" id="GO:0003677">
    <property type="term" value="F:DNA binding"/>
    <property type="evidence" value="ECO:0007669"/>
    <property type="project" value="UniProtKB-KW"/>
</dbReference>
<dbReference type="RefSeq" id="WP_192142250.1">
    <property type="nucleotide sequence ID" value="NZ_JACYXZ010000002.1"/>
</dbReference>
<dbReference type="Proteomes" id="UP000616839">
    <property type="component" value="Unassembled WGS sequence"/>
</dbReference>
<dbReference type="InterPro" id="IPR014284">
    <property type="entry name" value="RNA_pol_sigma-70_dom"/>
</dbReference>
<dbReference type="NCBIfam" id="TIGR02937">
    <property type="entry name" value="sigma70-ECF"/>
    <property type="match status" value="1"/>
</dbReference>
<gene>
    <name evidence="6" type="ORF">IE331_07710</name>
</gene>
<evidence type="ECO:0000313" key="7">
    <source>
        <dbReference type="Proteomes" id="UP000616839"/>
    </source>
</evidence>
<dbReference type="InterPro" id="IPR039425">
    <property type="entry name" value="RNA_pol_sigma-70-like"/>
</dbReference>
<dbReference type="PANTHER" id="PTHR43133:SF8">
    <property type="entry name" value="RNA POLYMERASE SIGMA FACTOR HI_1459-RELATED"/>
    <property type="match status" value="1"/>
</dbReference>
<keyword evidence="4" id="KW-0804">Transcription</keyword>
<dbReference type="GO" id="GO:0016987">
    <property type="term" value="F:sigma factor activity"/>
    <property type="evidence" value="ECO:0007669"/>
    <property type="project" value="UniProtKB-KW"/>
</dbReference>
<dbReference type="InterPro" id="IPR007627">
    <property type="entry name" value="RNA_pol_sigma70_r2"/>
</dbReference>
<comment type="caution">
    <text evidence="6">The sequence shown here is derived from an EMBL/GenBank/DDBJ whole genome shotgun (WGS) entry which is preliminary data.</text>
</comment>
<accession>A0A927Q2B3</accession>
<keyword evidence="1" id="KW-0805">Transcription regulation</keyword>
<dbReference type="EMBL" id="JACYXZ010000002">
    <property type="protein sequence ID" value="MBD8869506.1"/>
    <property type="molecule type" value="Genomic_DNA"/>
</dbReference>
<evidence type="ECO:0000259" key="5">
    <source>
        <dbReference type="Pfam" id="PF04542"/>
    </source>
</evidence>
<evidence type="ECO:0000256" key="1">
    <source>
        <dbReference type="ARBA" id="ARBA00023015"/>
    </source>
</evidence>
<dbReference type="AlphaFoldDB" id="A0A927Q2B3"/>
<keyword evidence="2" id="KW-0731">Sigma factor</keyword>
<evidence type="ECO:0000256" key="3">
    <source>
        <dbReference type="ARBA" id="ARBA00023125"/>
    </source>
</evidence>
<evidence type="ECO:0000256" key="4">
    <source>
        <dbReference type="ARBA" id="ARBA00023163"/>
    </source>
</evidence>
<keyword evidence="7" id="KW-1185">Reference proteome</keyword>
<dbReference type="GO" id="GO:0006352">
    <property type="term" value="P:DNA-templated transcription initiation"/>
    <property type="evidence" value="ECO:0007669"/>
    <property type="project" value="InterPro"/>
</dbReference>
<dbReference type="InterPro" id="IPR013325">
    <property type="entry name" value="RNA_pol_sigma_r2"/>
</dbReference>
<dbReference type="PANTHER" id="PTHR43133">
    <property type="entry name" value="RNA POLYMERASE ECF-TYPE SIGMA FACTO"/>
    <property type="match status" value="1"/>
</dbReference>
<name>A0A927Q2B3_9ACTN</name>
<organism evidence="6 7">
    <name type="scientific">Nocardioides donggukensis</name>
    <dbReference type="NCBI Taxonomy" id="2774019"/>
    <lineage>
        <taxon>Bacteria</taxon>
        <taxon>Bacillati</taxon>
        <taxon>Actinomycetota</taxon>
        <taxon>Actinomycetes</taxon>
        <taxon>Propionibacteriales</taxon>
        <taxon>Nocardioidaceae</taxon>
        <taxon>Nocardioides</taxon>
    </lineage>
</organism>
<feature type="domain" description="RNA polymerase sigma-70 region 2" evidence="5">
    <location>
        <begin position="42"/>
        <end position="109"/>
    </location>
</feature>
<reference evidence="6" key="1">
    <citation type="submission" date="2020-09" db="EMBL/GenBank/DDBJ databases">
        <title>Nocardioides sp. strain MJB4 16S ribosomal RNA gene Genome sequencing and assembly.</title>
        <authorList>
            <person name="Kim I."/>
        </authorList>
    </citation>
    <scope>NUCLEOTIDE SEQUENCE</scope>
    <source>
        <strain evidence="6">MJB4</strain>
    </source>
</reference>
<dbReference type="Gene3D" id="1.10.1740.10">
    <property type="match status" value="1"/>
</dbReference>
<dbReference type="Pfam" id="PF04542">
    <property type="entry name" value="Sigma70_r2"/>
    <property type="match status" value="1"/>
</dbReference>
<protein>
    <submittedName>
        <fullName evidence="6">Sigma-70 family RNA polymerase sigma factor</fullName>
    </submittedName>
</protein>